<sequence>MGRWASLAISVMSVGRQRSKSSPPPIFERNVQSLKMCPHRDCPGHWISDNYTCPILDSTIELFSDESTLNATEIIEYPHSSLTLPCARSAKSTRQSRSSVTSEPGFVERSLPHIQRTRSLSFFSYSDLVDHEVQPLPQERVCSANTLLMTKQRQLSEPSLSLAS</sequence>
<accession>A0A9P8P2F4</accession>
<keyword evidence="2" id="KW-1185">Reference proteome</keyword>
<gene>
    <name evidence="1" type="ORF">OGAPHI_005237</name>
</gene>
<reference evidence="1" key="2">
    <citation type="submission" date="2021-01" db="EMBL/GenBank/DDBJ databases">
        <authorList>
            <person name="Schikora-Tamarit M.A."/>
        </authorList>
    </citation>
    <scope>NUCLEOTIDE SEQUENCE</scope>
    <source>
        <strain evidence="1">CBS6075</strain>
    </source>
</reference>
<proteinExistence type="predicted"/>
<protein>
    <submittedName>
        <fullName evidence="1">Uncharacterized protein</fullName>
    </submittedName>
</protein>
<name>A0A9P8P2F4_9ASCO</name>
<dbReference type="GeneID" id="70237201"/>
<dbReference type="EMBL" id="JAEUBE010000366">
    <property type="protein sequence ID" value="KAH3663834.1"/>
    <property type="molecule type" value="Genomic_DNA"/>
</dbReference>
<dbReference type="AlphaFoldDB" id="A0A9P8P2F4"/>
<dbReference type="RefSeq" id="XP_046060170.1">
    <property type="nucleotide sequence ID" value="XM_046206400.1"/>
</dbReference>
<dbReference type="Proteomes" id="UP000769157">
    <property type="component" value="Unassembled WGS sequence"/>
</dbReference>
<reference evidence="1" key="1">
    <citation type="journal article" date="2021" name="Open Biol.">
        <title>Shared evolutionary footprints suggest mitochondrial oxidative damage underlies multiple complex I losses in fungi.</title>
        <authorList>
            <person name="Schikora-Tamarit M.A."/>
            <person name="Marcet-Houben M."/>
            <person name="Nosek J."/>
            <person name="Gabaldon T."/>
        </authorList>
    </citation>
    <scope>NUCLEOTIDE SEQUENCE</scope>
    <source>
        <strain evidence="1">CBS6075</strain>
    </source>
</reference>
<dbReference type="OrthoDB" id="3997752at2759"/>
<comment type="caution">
    <text evidence="1">The sequence shown here is derived from an EMBL/GenBank/DDBJ whole genome shotgun (WGS) entry which is preliminary data.</text>
</comment>
<evidence type="ECO:0000313" key="1">
    <source>
        <dbReference type="EMBL" id="KAH3663834.1"/>
    </source>
</evidence>
<organism evidence="1 2">
    <name type="scientific">Ogataea philodendri</name>
    <dbReference type="NCBI Taxonomy" id="1378263"/>
    <lineage>
        <taxon>Eukaryota</taxon>
        <taxon>Fungi</taxon>
        <taxon>Dikarya</taxon>
        <taxon>Ascomycota</taxon>
        <taxon>Saccharomycotina</taxon>
        <taxon>Pichiomycetes</taxon>
        <taxon>Pichiales</taxon>
        <taxon>Pichiaceae</taxon>
        <taxon>Ogataea</taxon>
    </lineage>
</organism>
<evidence type="ECO:0000313" key="2">
    <source>
        <dbReference type="Proteomes" id="UP000769157"/>
    </source>
</evidence>